<dbReference type="Proteomes" id="UP000737018">
    <property type="component" value="Unassembled WGS sequence"/>
</dbReference>
<name>A0A8J4QQT4_9ROSI</name>
<protein>
    <submittedName>
        <fullName evidence="2">Uncharacterized protein</fullName>
    </submittedName>
</protein>
<sequence length="136" mass="15083">MEYHRILLKDYKNENDDILVADKQLQKELIYDMQKYEFSKGKIKAVAKMRKSSSDQSPDVSKVASGKHAQNKFSHKSNNNSKLASVMGDAIRKKSPKLQVPSCNQSRTNSDIDDDAAPSSSPSDSLQGAHLADLIS</sequence>
<feature type="region of interest" description="Disordered" evidence="1">
    <location>
        <begin position="47"/>
        <end position="136"/>
    </location>
</feature>
<dbReference type="OrthoDB" id="1749539at2759"/>
<evidence type="ECO:0000313" key="3">
    <source>
        <dbReference type="Proteomes" id="UP000737018"/>
    </source>
</evidence>
<accession>A0A8J4QQT4</accession>
<organism evidence="2 3">
    <name type="scientific">Castanea mollissima</name>
    <name type="common">Chinese chestnut</name>
    <dbReference type="NCBI Taxonomy" id="60419"/>
    <lineage>
        <taxon>Eukaryota</taxon>
        <taxon>Viridiplantae</taxon>
        <taxon>Streptophyta</taxon>
        <taxon>Embryophyta</taxon>
        <taxon>Tracheophyta</taxon>
        <taxon>Spermatophyta</taxon>
        <taxon>Magnoliopsida</taxon>
        <taxon>eudicotyledons</taxon>
        <taxon>Gunneridae</taxon>
        <taxon>Pentapetalae</taxon>
        <taxon>rosids</taxon>
        <taxon>fabids</taxon>
        <taxon>Fagales</taxon>
        <taxon>Fagaceae</taxon>
        <taxon>Castanea</taxon>
    </lineage>
</organism>
<evidence type="ECO:0000256" key="1">
    <source>
        <dbReference type="SAM" id="MobiDB-lite"/>
    </source>
</evidence>
<gene>
    <name evidence="2" type="ORF">CMV_019051</name>
</gene>
<evidence type="ECO:0000313" key="2">
    <source>
        <dbReference type="EMBL" id="KAF3955762.1"/>
    </source>
</evidence>
<keyword evidence="3" id="KW-1185">Reference proteome</keyword>
<dbReference type="AlphaFoldDB" id="A0A8J4QQT4"/>
<reference evidence="2" key="1">
    <citation type="submission" date="2020-03" db="EMBL/GenBank/DDBJ databases">
        <title>Castanea mollissima Vanexum genome sequencing.</title>
        <authorList>
            <person name="Staton M."/>
        </authorList>
    </citation>
    <scope>NUCLEOTIDE SEQUENCE</scope>
    <source>
        <tissue evidence="2">Leaf</tissue>
    </source>
</reference>
<proteinExistence type="predicted"/>
<comment type="caution">
    <text evidence="2">The sequence shown here is derived from an EMBL/GenBank/DDBJ whole genome shotgun (WGS) entry which is preliminary data.</text>
</comment>
<dbReference type="EMBL" id="JRKL02003283">
    <property type="protein sequence ID" value="KAF3955762.1"/>
    <property type="molecule type" value="Genomic_DNA"/>
</dbReference>